<dbReference type="SUPFAM" id="SSF52922">
    <property type="entry name" value="TK C-terminal domain-like"/>
    <property type="match status" value="1"/>
</dbReference>
<dbReference type="RefSeq" id="WP_377121455.1">
    <property type="nucleotide sequence ID" value="NZ_JBHRSD010000010.1"/>
</dbReference>
<reference evidence="4" key="1">
    <citation type="journal article" date="2019" name="Int. J. Syst. Evol. Microbiol.">
        <title>The Global Catalogue of Microorganisms (GCM) 10K type strain sequencing project: providing services to taxonomists for standard genome sequencing and annotation.</title>
        <authorList>
            <consortium name="The Broad Institute Genomics Platform"/>
            <consortium name="The Broad Institute Genome Sequencing Center for Infectious Disease"/>
            <person name="Wu L."/>
            <person name="Ma J."/>
        </authorList>
    </citation>
    <scope>NUCLEOTIDE SEQUENCE [LARGE SCALE GENOMIC DNA]</scope>
    <source>
        <strain evidence="4">KCTC 42730</strain>
    </source>
</reference>
<evidence type="ECO:0000313" key="4">
    <source>
        <dbReference type="Proteomes" id="UP001595453"/>
    </source>
</evidence>
<dbReference type="InterPro" id="IPR009014">
    <property type="entry name" value="Transketo_C/PFOR_II"/>
</dbReference>
<dbReference type="SUPFAM" id="SSF52518">
    <property type="entry name" value="Thiamin diphosphate-binding fold (THDP-binding)"/>
    <property type="match status" value="1"/>
</dbReference>
<dbReference type="PANTHER" id="PTHR43825">
    <property type="entry name" value="PYRUVATE DEHYDROGENASE E1 COMPONENT"/>
    <property type="match status" value="1"/>
</dbReference>
<dbReference type="SMART" id="SM00861">
    <property type="entry name" value="Transket_pyr"/>
    <property type="match status" value="1"/>
</dbReference>
<protein>
    <submittedName>
        <fullName evidence="3">Transketolase family protein</fullName>
    </submittedName>
</protein>
<comment type="caution">
    <text evidence="3">The sequence shown here is derived from an EMBL/GenBank/DDBJ whole genome shotgun (WGS) entry which is preliminary data.</text>
</comment>
<feature type="domain" description="Transketolase-like pyrimidine-binding" evidence="2">
    <location>
        <begin position="14"/>
        <end position="180"/>
    </location>
</feature>
<dbReference type="CDD" id="cd07033">
    <property type="entry name" value="TPP_PYR_DXS_TK_like"/>
    <property type="match status" value="1"/>
</dbReference>
<keyword evidence="1" id="KW-0786">Thiamine pyrophosphate</keyword>
<dbReference type="Pfam" id="PF02780">
    <property type="entry name" value="Transketolase_C"/>
    <property type="match status" value="1"/>
</dbReference>
<name>A0ABV7CGX8_9GAMM</name>
<evidence type="ECO:0000259" key="2">
    <source>
        <dbReference type="SMART" id="SM00861"/>
    </source>
</evidence>
<dbReference type="InterPro" id="IPR051157">
    <property type="entry name" value="PDH/Transketolase"/>
</dbReference>
<dbReference type="InterPro" id="IPR033248">
    <property type="entry name" value="Transketolase_C"/>
</dbReference>
<sequence>MEITLRNVKQWARLGPRGVFGLAILDVAANYPDMMVMSADLASSSGLERFKNTYPNQFLNAGIAEQNMIGVASGLAKEGFNVFASSFSPFIAMRASEQVRMNLGYMHMNVKAVAIGSGIGMGFLGNSHFGLEDVSVMRAIPGLTIVNPADCAEVVKTIKAAAEFKGPMYIRLTGTANSPIVYEDEYEFTIGKSITLRQGSDVTLIACGSMVYEALQAANMLSEQGIEAEVVNMHTIKPLDTTSVDNAIASGKPIITIEEHTTLGGLGSSVAEYMSPLERRVRHLLIGLPDAYIKTGDYQYMLKDQQLDAESLAVRIKAFVG</sequence>
<dbReference type="InterPro" id="IPR005475">
    <property type="entry name" value="Transketolase-like_Pyr-bd"/>
</dbReference>
<keyword evidence="4" id="KW-1185">Reference proteome</keyword>
<evidence type="ECO:0000313" key="3">
    <source>
        <dbReference type="EMBL" id="MFC3031827.1"/>
    </source>
</evidence>
<dbReference type="Pfam" id="PF02779">
    <property type="entry name" value="Transket_pyr"/>
    <property type="match status" value="1"/>
</dbReference>
<dbReference type="Gene3D" id="3.40.50.970">
    <property type="match status" value="1"/>
</dbReference>
<dbReference type="Gene3D" id="3.40.50.920">
    <property type="match status" value="1"/>
</dbReference>
<dbReference type="PANTHER" id="PTHR43825:SF1">
    <property type="entry name" value="TRANSKETOLASE-LIKE PYRIMIDINE-BINDING DOMAIN-CONTAINING PROTEIN"/>
    <property type="match status" value="1"/>
</dbReference>
<proteinExistence type="predicted"/>
<evidence type="ECO:0000256" key="1">
    <source>
        <dbReference type="ARBA" id="ARBA00023052"/>
    </source>
</evidence>
<gene>
    <name evidence="3" type="ORF">ACFOEE_04790</name>
</gene>
<dbReference type="EMBL" id="JBHRSD010000010">
    <property type="protein sequence ID" value="MFC3031827.1"/>
    <property type="molecule type" value="Genomic_DNA"/>
</dbReference>
<dbReference type="InterPro" id="IPR029061">
    <property type="entry name" value="THDP-binding"/>
</dbReference>
<accession>A0ABV7CGX8</accession>
<organism evidence="3 4">
    <name type="scientific">Pseudoalteromonas fenneropenaei</name>
    <dbReference type="NCBI Taxonomy" id="1737459"/>
    <lineage>
        <taxon>Bacteria</taxon>
        <taxon>Pseudomonadati</taxon>
        <taxon>Pseudomonadota</taxon>
        <taxon>Gammaproteobacteria</taxon>
        <taxon>Alteromonadales</taxon>
        <taxon>Pseudoalteromonadaceae</taxon>
        <taxon>Pseudoalteromonas</taxon>
    </lineage>
</organism>
<dbReference type="Proteomes" id="UP001595453">
    <property type="component" value="Unassembled WGS sequence"/>
</dbReference>